<evidence type="ECO:0000313" key="1">
    <source>
        <dbReference type="EMBL" id="AGN70489.1"/>
    </source>
</evidence>
<dbReference type="AlphaFoldDB" id="R9UKY9"/>
<dbReference type="Proteomes" id="UP000007392">
    <property type="component" value="Chromosome"/>
</dbReference>
<organism evidence="1 2">
    <name type="scientific">Paenibacillus mucilaginosus K02</name>
    <dbReference type="NCBI Taxonomy" id="997761"/>
    <lineage>
        <taxon>Bacteria</taxon>
        <taxon>Bacillati</taxon>
        <taxon>Bacillota</taxon>
        <taxon>Bacilli</taxon>
        <taxon>Bacillales</taxon>
        <taxon>Paenibacillaceae</taxon>
        <taxon>Paenibacillus</taxon>
    </lineage>
</organism>
<name>R9UKY9_9BACL</name>
<gene>
    <name evidence="1" type="ORF">B2K_38980</name>
</gene>
<evidence type="ECO:0000313" key="2">
    <source>
        <dbReference type="Proteomes" id="UP000007392"/>
    </source>
</evidence>
<dbReference type="EMBL" id="CP003422">
    <property type="protein sequence ID" value="AGN70489.1"/>
    <property type="molecule type" value="Genomic_DNA"/>
</dbReference>
<dbReference type="KEGG" id="pmw:B2K_38980"/>
<protein>
    <submittedName>
        <fullName evidence="1">Uncharacterized protein</fullName>
    </submittedName>
</protein>
<sequence length="134" mass="15394">MKPAAAPVPHPPFCLILPALGQPCFSAAAEVSFSRRNLNFPEYPAPPPAGRRNGVCPMIKKHVIYKKDKWNMLTVEVNGKQLILREISDQWGEESRTFLSRPEMMHWVAERFPKEKFKDNPDEYEEIIAAFKQV</sequence>
<accession>R9UKY9</accession>
<proteinExistence type="predicted"/>
<reference evidence="1 2" key="1">
    <citation type="submission" date="2013-06" db="EMBL/GenBank/DDBJ databases">
        <title>Complete genome sequence of Paenibacillus mucilaginosus K02.</title>
        <authorList>
            <person name="Xiao B."/>
            <person name="Sun L."/>
            <person name="Xiao L."/>
            <person name="Lian B."/>
        </authorList>
    </citation>
    <scope>NUCLEOTIDE SEQUENCE [LARGE SCALE GENOMIC DNA]</scope>
    <source>
        <strain evidence="1 2">K02</strain>
    </source>
</reference>
<dbReference type="HOGENOM" id="CLU_1894149_0_0_9"/>